<dbReference type="CDD" id="cd01092">
    <property type="entry name" value="APP-like"/>
    <property type="match status" value="1"/>
</dbReference>
<dbReference type="GO" id="GO:0006508">
    <property type="term" value="P:proteolysis"/>
    <property type="evidence" value="ECO:0007669"/>
    <property type="project" value="UniProtKB-KW"/>
</dbReference>
<keyword evidence="3" id="KW-0378">Hydrolase</keyword>
<keyword evidence="9" id="KW-1185">Reference proteome</keyword>
<dbReference type="PANTHER" id="PTHR46112:SF3">
    <property type="entry name" value="AMINOPEPTIDASE YPDF"/>
    <property type="match status" value="1"/>
</dbReference>
<dbReference type="Gene3D" id="3.40.350.10">
    <property type="entry name" value="Creatinase/prolidase N-terminal domain"/>
    <property type="match status" value="1"/>
</dbReference>
<dbReference type="InterPro" id="IPR036005">
    <property type="entry name" value="Creatinase/aminopeptidase-like"/>
</dbReference>
<evidence type="ECO:0000256" key="3">
    <source>
        <dbReference type="ARBA" id="ARBA00022801"/>
    </source>
</evidence>
<name>A0A271J251_9BACT</name>
<comment type="similarity">
    <text evidence="5">Belongs to the peptidase M24B family.</text>
</comment>
<dbReference type="Pfam" id="PF00557">
    <property type="entry name" value="Peptidase_M24"/>
    <property type="match status" value="1"/>
</dbReference>
<evidence type="ECO:0000256" key="4">
    <source>
        <dbReference type="ARBA" id="ARBA00023049"/>
    </source>
</evidence>
<dbReference type="GO" id="GO:0046872">
    <property type="term" value="F:metal ion binding"/>
    <property type="evidence" value="ECO:0007669"/>
    <property type="project" value="UniProtKB-KW"/>
</dbReference>
<dbReference type="Pfam" id="PF01321">
    <property type="entry name" value="Creatinase_N"/>
    <property type="match status" value="1"/>
</dbReference>
<dbReference type="SUPFAM" id="SSF55920">
    <property type="entry name" value="Creatinase/aminopeptidase"/>
    <property type="match status" value="1"/>
</dbReference>
<sequence length="354" mass="37470">MISRVDTLRELAATCGADAAILAHPPNLRWAVGFTGSNGLLLVTESAAHFVTDGRYTSQARAEVDGADVHVADGALAAWAGEHGLFEDASRAVVQAEHVTLAASDDLRKAFHVDLVAVRDLLSEAVASKTEAEIEAVRRAQALTCEVFDAILPYLAPGMSEQDIAAEIVYQHLKRGASAMSFEPIVAAGPHGALPHARPSSRTLNPGDLVVIDMGGVLDGFCSDLTRTVAIGEPGEVERAAYETVRTAQRTAIDAAEAGMTGRNLDAAARSVIEADGLGEYFTHSLGHGVGIEVHEWPRLSQQVAHVLPPGATVTIEPGVYLPERFGIRIEDVIVLREGGCENLTPLLTELVVL</sequence>
<organism evidence="8 9">
    <name type="scientific">Rubrivirga marina</name>
    <dbReference type="NCBI Taxonomy" id="1196024"/>
    <lineage>
        <taxon>Bacteria</taxon>
        <taxon>Pseudomonadati</taxon>
        <taxon>Rhodothermota</taxon>
        <taxon>Rhodothermia</taxon>
        <taxon>Rhodothermales</taxon>
        <taxon>Rubricoccaceae</taxon>
        <taxon>Rubrivirga</taxon>
    </lineage>
</organism>
<dbReference type="SUPFAM" id="SSF53092">
    <property type="entry name" value="Creatinase/prolidase N-terminal domain"/>
    <property type="match status" value="1"/>
</dbReference>
<evidence type="ECO:0000313" key="9">
    <source>
        <dbReference type="Proteomes" id="UP000216339"/>
    </source>
</evidence>
<dbReference type="PANTHER" id="PTHR46112">
    <property type="entry name" value="AMINOPEPTIDASE"/>
    <property type="match status" value="1"/>
</dbReference>
<dbReference type="GO" id="GO:0008237">
    <property type="term" value="F:metallopeptidase activity"/>
    <property type="evidence" value="ECO:0007669"/>
    <property type="project" value="UniProtKB-KW"/>
</dbReference>
<dbReference type="InterPro" id="IPR050659">
    <property type="entry name" value="Peptidase_M24B"/>
</dbReference>
<dbReference type="EMBL" id="MQWD01000001">
    <property type="protein sequence ID" value="PAP77338.1"/>
    <property type="molecule type" value="Genomic_DNA"/>
</dbReference>
<proteinExistence type="inferred from homology"/>
<dbReference type="PROSITE" id="PS00491">
    <property type="entry name" value="PROLINE_PEPTIDASE"/>
    <property type="match status" value="1"/>
</dbReference>
<evidence type="ECO:0000256" key="1">
    <source>
        <dbReference type="ARBA" id="ARBA00022670"/>
    </source>
</evidence>
<keyword evidence="4" id="KW-0482">Metalloprotease</keyword>
<dbReference type="OrthoDB" id="9806388at2"/>
<keyword evidence="8" id="KW-0031">Aminopeptidase</keyword>
<evidence type="ECO:0000256" key="5">
    <source>
        <dbReference type="RuleBase" id="RU000590"/>
    </source>
</evidence>
<dbReference type="RefSeq" id="WP_095511009.1">
    <property type="nucleotide sequence ID" value="NZ_MQWD01000001.1"/>
</dbReference>
<dbReference type="Proteomes" id="UP000216339">
    <property type="component" value="Unassembled WGS sequence"/>
</dbReference>
<keyword evidence="2 5" id="KW-0479">Metal-binding</keyword>
<comment type="caution">
    <text evidence="8">The sequence shown here is derived from an EMBL/GenBank/DDBJ whole genome shotgun (WGS) entry which is preliminary data.</text>
</comment>
<evidence type="ECO:0000313" key="8">
    <source>
        <dbReference type="EMBL" id="PAP77338.1"/>
    </source>
</evidence>
<evidence type="ECO:0000259" key="6">
    <source>
        <dbReference type="Pfam" id="PF00557"/>
    </source>
</evidence>
<feature type="domain" description="Creatinase N-terminal" evidence="7">
    <location>
        <begin position="4"/>
        <end position="122"/>
    </location>
</feature>
<protein>
    <submittedName>
        <fullName evidence="8">Aminopeptidase</fullName>
    </submittedName>
</protein>
<accession>A0A271J251</accession>
<evidence type="ECO:0000256" key="2">
    <source>
        <dbReference type="ARBA" id="ARBA00022723"/>
    </source>
</evidence>
<evidence type="ECO:0000259" key="7">
    <source>
        <dbReference type="Pfam" id="PF01321"/>
    </source>
</evidence>
<reference evidence="8 9" key="1">
    <citation type="submission" date="2016-11" db="EMBL/GenBank/DDBJ databases">
        <title>Study of marine rhodopsin-containing bacteria.</title>
        <authorList>
            <person name="Yoshizawa S."/>
            <person name="Kumagai Y."/>
            <person name="Kogure K."/>
        </authorList>
    </citation>
    <scope>NUCLEOTIDE SEQUENCE [LARGE SCALE GENOMIC DNA]</scope>
    <source>
        <strain evidence="8 9">SAORIC-28</strain>
    </source>
</reference>
<gene>
    <name evidence="8" type="ORF">BSZ37_13285</name>
</gene>
<keyword evidence="1" id="KW-0645">Protease</keyword>
<dbReference type="AlphaFoldDB" id="A0A271J251"/>
<feature type="domain" description="Peptidase M24" evidence="6">
    <location>
        <begin position="135"/>
        <end position="338"/>
    </location>
</feature>
<dbReference type="Gene3D" id="3.90.230.10">
    <property type="entry name" value="Creatinase/methionine aminopeptidase superfamily"/>
    <property type="match status" value="1"/>
</dbReference>
<dbReference type="InterPro" id="IPR029149">
    <property type="entry name" value="Creatin/AminoP/Spt16_N"/>
</dbReference>
<dbReference type="GO" id="GO:0004177">
    <property type="term" value="F:aminopeptidase activity"/>
    <property type="evidence" value="ECO:0007669"/>
    <property type="project" value="UniProtKB-KW"/>
</dbReference>
<dbReference type="InterPro" id="IPR000587">
    <property type="entry name" value="Creatinase_N"/>
</dbReference>
<dbReference type="InterPro" id="IPR001131">
    <property type="entry name" value="Peptidase_M24B_aminopep-P_CS"/>
</dbReference>
<dbReference type="InterPro" id="IPR000994">
    <property type="entry name" value="Pept_M24"/>
</dbReference>